<reference evidence="5" key="1">
    <citation type="submission" date="2021-12" db="EMBL/GenBank/DDBJ databases">
        <title>Discovery of the Pendulisporaceae a myxobacterial family with distinct sporulation behavior and unique specialized metabolism.</title>
        <authorList>
            <person name="Garcia R."/>
            <person name="Popoff A."/>
            <person name="Bader C.D."/>
            <person name="Loehr J."/>
            <person name="Walesch S."/>
            <person name="Walt C."/>
            <person name="Boldt J."/>
            <person name="Bunk B."/>
            <person name="Haeckl F.J.F.P.J."/>
            <person name="Gunesch A.P."/>
            <person name="Birkelbach J."/>
            <person name="Nuebel U."/>
            <person name="Pietschmann T."/>
            <person name="Bach T."/>
            <person name="Mueller R."/>
        </authorList>
    </citation>
    <scope>NUCLEOTIDE SEQUENCE</scope>
    <source>
        <strain evidence="5">MSr11367</strain>
    </source>
</reference>
<feature type="region of interest" description="Disordered" evidence="4">
    <location>
        <begin position="260"/>
        <end position="285"/>
    </location>
</feature>
<sequence length="285" mass="32033">MRLNEAVKRGVYAQKLLLTNLGVLRFSHSSRFELAKKLAATLGGKRLLDYGCGDGTFLGSNVGSFERGVGVEIDHLLVNENAQRFSAEPTIGFQHTSDIVKEPNESFDTIFCMEVLEHIAPENLDGILSLLHRLLAKDGTLVVSVPIEVGPSILAKQAYRAYAGRNIVDYQHRERYTVREMVKSVLARATTTLDRPVYRVEFSDGSPNVHCGHKGFNWRALRERLAQRLEVRETQFSPLPYVGSLINSQAWFLCSRRPGDEAQVQPRRTGSDTPSYEERQKTSLQ</sequence>
<evidence type="ECO:0000256" key="2">
    <source>
        <dbReference type="ARBA" id="ARBA00022679"/>
    </source>
</evidence>
<keyword evidence="6" id="KW-1185">Reference proteome</keyword>
<gene>
    <name evidence="5" type="ORF">LVJ94_43545</name>
</gene>
<dbReference type="InterPro" id="IPR029063">
    <property type="entry name" value="SAM-dependent_MTases_sf"/>
</dbReference>
<accession>A0ABZ2KYV8</accession>
<evidence type="ECO:0000313" key="5">
    <source>
        <dbReference type="EMBL" id="WXB03768.1"/>
    </source>
</evidence>
<evidence type="ECO:0000256" key="4">
    <source>
        <dbReference type="SAM" id="MobiDB-lite"/>
    </source>
</evidence>
<dbReference type="PANTHER" id="PTHR43464">
    <property type="entry name" value="METHYLTRANSFERASE"/>
    <property type="match status" value="1"/>
</dbReference>
<dbReference type="Proteomes" id="UP001374803">
    <property type="component" value="Chromosome"/>
</dbReference>
<evidence type="ECO:0000313" key="6">
    <source>
        <dbReference type="Proteomes" id="UP001374803"/>
    </source>
</evidence>
<dbReference type="GO" id="GO:0008168">
    <property type="term" value="F:methyltransferase activity"/>
    <property type="evidence" value="ECO:0007669"/>
    <property type="project" value="UniProtKB-KW"/>
</dbReference>
<evidence type="ECO:0000256" key="1">
    <source>
        <dbReference type="ARBA" id="ARBA00022603"/>
    </source>
</evidence>
<keyword evidence="1 5" id="KW-0489">Methyltransferase</keyword>
<protein>
    <submittedName>
        <fullName evidence="5">Class I SAM-dependent methyltransferase</fullName>
    </submittedName>
</protein>
<evidence type="ECO:0000256" key="3">
    <source>
        <dbReference type="ARBA" id="ARBA00022691"/>
    </source>
</evidence>
<dbReference type="SUPFAM" id="SSF53335">
    <property type="entry name" value="S-adenosyl-L-methionine-dependent methyltransferases"/>
    <property type="match status" value="1"/>
</dbReference>
<keyword evidence="3" id="KW-0949">S-adenosyl-L-methionine</keyword>
<proteinExistence type="predicted"/>
<feature type="compositionally biased region" description="Basic and acidic residues" evidence="4">
    <location>
        <begin position="276"/>
        <end position="285"/>
    </location>
</feature>
<dbReference type="EMBL" id="CP089983">
    <property type="protein sequence ID" value="WXB03768.1"/>
    <property type="molecule type" value="Genomic_DNA"/>
</dbReference>
<dbReference type="Gene3D" id="3.40.50.150">
    <property type="entry name" value="Vaccinia Virus protein VP39"/>
    <property type="match status" value="1"/>
</dbReference>
<dbReference type="PANTHER" id="PTHR43464:SF19">
    <property type="entry name" value="UBIQUINONE BIOSYNTHESIS O-METHYLTRANSFERASE, MITOCHONDRIAL"/>
    <property type="match status" value="1"/>
</dbReference>
<name>A0ABZ2KYV8_9BACT</name>
<dbReference type="RefSeq" id="WP_394833403.1">
    <property type="nucleotide sequence ID" value="NZ_CP089929.1"/>
</dbReference>
<keyword evidence="2" id="KW-0808">Transferase</keyword>
<dbReference type="GO" id="GO:0032259">
    <property type="term" value="P:methylation"/>
    <property type="evidence" value="ECO:0007669"/>
    <property type="project" value="UniProtKB-KW"/>
</dbReference>
<dbReference type="CDD" id="cd02440">
    <property type="entry name" value="AdoMet_MTases"/>
    <property type="match status" value="1"/>
</dbReference>
<dbReference type="Pfam" id="PF13489">
    <property type="entry name" value="Methyltransf_23"/>
    <property type="match status" value="1"/>
</dbReference>
<organism evidence="5 6">
    <name type="scientific">Pendulispora rubella</name>
    <dbReference type="NCBI Taxonomy" id="2741070"/>
    <lineage>
        <taxon>Bacteria</taxon>
        <taxon>Pseudomonadati</taxon>
        <taxon>Myxococcota</taxon>
        <taxon>Myxococcia</taxon>
        <taxon>Myxococcales</taxon>
        <taxon>Sorangiineae</taxon>
        <taxon>Pendulisporaceae</taxon>
        <taxon>Pendulispora</taxon>
    </lineage>
</organism>